<comment type="function">
    <text evidence="12">Initiates the restart of stalled replication forks, which reloads the replicative helicase on sites other than the origin of replication. Recognizes and binds to abandoned replication forks and remodels them to uncover a helicase loading site. Promotes assembly of the primosome at these replication forks.</text>
</comment>
<dbReference type="GO" id="GO:0003677">
    <property type="term" value="F:DNA binding"/>
    <property type="evidence" value="ECO:0007669"/>
    <property type="project" value="UniProtKB-UniRule"/>
</dbReference>
<comment type="cofactor">
    <cofactor evidence="12">
        <name>Zn(2+)</name>
        <dbReference type="ChEBI" id="CHEBI:29105"/>
    </cofactor>
    <text evidence="12">Binds 2 zinc ions per subunit.</text>
</comment>
<dbReference type="SMART" id="SM00490">
    <property type="entry name" value="HELICc"/>
    <property type="match status" value="1"/>
</dbReference>
<organism evidence="15">
    <name type="scientific">candidate division WOR-3 bacterium</name>
    <dbReference type="NCBI Taxonomy" id="2052148"/>
    <lineage>
        <taxon>Bacteria</taxon>
        <taxon>Bacteria division WOR-3</taxon>
    </lineage>
</organism>
<dbReference type="GO" id="GO:0016787">
    <property type="term" value="F:hydrolase activity"/>
    <property type="evidence" value="ECO:0007669"/>
    <property type="project" value="UniProtKB-KW"/>
</dbReference>
<evidence type="ECO:0000256" key="4">
    <source>
        <dbReference type="ARBA" id="ARBA00022741"/>
    </source>
</evidence>
<feature type="binding site" evidence="12">
    <location>
        <position position="441"/>
    </location>
    <ligand>
        <name>Zn(2+)</name>
        <dbReference type="ChEBI" id="CHEBI:29105"/>
        <label>2</label>
    </ligand>
</feature>
<feature type="binding site" evidence="12">
    <location>
        <position position="462"/>
    </location>
    <ligand>
        <name>Zn(2+)</name>
        <dbReference type="ChEBI" id="CHEBI:29105"/>
        <label>2</label>
    </ligand>
</feature>
<comment type="catalytic activity">
    <reaction evidence="12">
        <text>Couples ATP hydrolysis with the unwinding of duplex DNA by translocating in the 3'-5' direction.</text>
        <dbReference type="EC" id="5.6.2.4"/>
    </reaction>
</comment>
<dbReference type="Pfam" id="PF18074">
    <property type="entry name" value="PriA_C"/>
    <property type="match status" value="1"/>
</dbReference>
<dbReference type="NCBIfam" id="TIGR00595">
    <property type="entry name" value="priA"/>
    <property type="match status" value="1"/>
</dbReference>
<dbReference type="InterPro" id="IPR041222">
    <property type="entry name" value="PriA_3primeBD"/>
</dbReference>
<protein>
    <recommendedName>
        <fullName evidence="12">Replication restart protein PriA</fullName>
    </recommendedName>
    <alternativeName>
        <fullName evidence="12">ATP-dependent DNA helicase PriA</fullName>
        <ecNumber evidence="12">5.6.2.4</ecNumber>
    </alternativeName>
    <alternativeName>
        <fullName evidence="12">DNA 3'-5' helicase PriA</fullName>
    </alternativeName>
</protein>
<dbReference type="InterPro" id="IPR011545">
    <property type="entry name" value="DEAD/DEAH_box_helicase_dom"/>
</dbReference>
<evidence type="ECO:0000256" key="11">
    <source>
        <dbReference type="ARBA" id="ARBA00048988"/>
    </source>
</evidence>
<dbReference type="InterPro" id="IPR042115">
    <property type="entry name" value="PriA_3primeBD_sf"/>
</dbReference>
<evidence type="ECO:0000256" key="5">
    <source>
        <dbReference type="ARBA" id="ARBA00022801"/>
    </source>
</evidence>
<reference evidence="15" key="1">
    <citation type="journal article" date="2020" name="mSystems">
        <title>Genome- and Community-Level Interaction Insights into Carbon Utilization and Element Cycling Functions of Hydrothermarchaeota in Hydrothermal Sediment.</title>
        <authorList>
            <person name="Zhou Z."/>
            <person name="Liu Y."/>
            <person name="Xu W."/>
            <person name="Pan J."/>
            <person name="Luo Z.H."/>
            <person name="Li M."/>
        </authorList>
    </citation>
    <scope>NUCLEOTIDE SEQUENCE [LARGE SCALE GENOMIC DNA]</scope>
    <source>
        <strain evidence="15">SpSt-34</strain>
    </source>
</reference>
<keyword evidence="7 12" id="KW-0862">Zinc</keyword>
<feature type="binding site" evidence="12">
    <location>
        <position position="472"/>
    </location>
    <ligand>
        <name>Zn(2+)</name>
        <dbReference type="ChEBI" id="CHEBI:29105"/>
        <label>1</label>
    </ligand>
</feature>
<keyword evidence="6 12" id="KW-0347">Helicase</keyword>
<feature type="binding site" evidence="12">
    <location>
        <position position="475"/>
    </location>
    <ligand>
        <name>Zn(2+)</name>
        <dbReference type="ChEBI" id="CHEBI:29105"/>
        <label>1</label>
    </ligand>
</feature>
<feature type="binding site" evidence="12">
    <location>
        <position position="432"/>
    </location>
    <ligand>
        <name>Zn(2+)</name>
        <dbReference type="ChEBI" id="CHEBI:29105"/>
        <label>1</label>
    </ligand>
</feature>
<evidence type="ECO:0000256" key="2">
    <source>
        <dbReference type="ARBA" id="ARBA00022705"/>
    </source>
</evidence>
<proteinExistence type="inferred from homology"/>
<sequence>MSSKKFARVVIPRTSLDHFTYSIPEELLKKIFPGAVVIVPFQKTRSKGVVWEIMDTPDLPEDKIKPIEEVITSEFATTEPYLKLAEWMRDYYLCSLADIIPLLFPPGVVERGSYIYKLASKKDIPKDNPVISYLSNIYPRGASLKRLKKLFGSGVSRNLKELHALGYVKLVDNIKVKSYRELDFYSPFPIEIPTTPTPSQKEILDDFFKNKPKVSLIFGVTGSGKTRLYSWIVEEFVKEGKSALIMVPEIALTPQIFNYFSNIFRGEVMFYHSRLSDSERRWVFKQAKEGKRKILIGPRSALFVPLRNLGVIIIDEEHDTSYKESEKVPTYHARDVAIKLGEILNIPVVLGSASPSLESYHNALKGEIAFYKLKQRVPHYKVPQIEIIDLKKIKGEYILSPDLLNEINKTLQRDRQVILFINRRGHSTFLMCLECGNVFQCPDCSVNAVYHRTDNKMHCHICGKTFDVPYACPSCGSVKLQLRGTGTQKVEEAVSKFFNNLEIKRLDLDSFLREGVNQSAFREFYEGKLKLLVGTKMVGKGFDFPNLGLIGVVNADIGLGLPDFRSEERVFQLLLQIAGRIRTGGKVLIQTYSPNSRAIKFVKELNFEGFAESELQERKKFGYPPFSFLSLIELSGKKVEQLVEEAQKIKEEINSMGIENLQIMGPVPSPISKKGGNYFVRLILKYNSRETVFKLKFLKDYKIPSNINITIDVDPQELV</sequence>
<dbReference type="Gene3D" id="3.40.50.300">
    <property type="entry name" value="P-loop containing nucleotide triphosphate hydrolases"/>
    <property type="match status" value="2"/>
</dbReference>
<evidence type="ECO:0000256" key="7">
    <source>
        <dbReference type="ARBA" id="ARBA00022833"/>
    </source>
</evidence>
<dbReference type="GO" id="GO:1990077">
    <property type="term" value="C:primosome complex"/>
    <property type="evidence" value="ECO:0007669"/>
    <property type="project" value="UniProtKB-UniRule"/>
</dbReference>
<dbReference type="GO" id="GO:0043138">
    <property type="term" value="F:3'-5' DNA helicase activity"/>
    <property type="evidence" value="ECO:0007669"/>
    <property type="project" value="UniProtKB-EC"/>
</dbReference>
<dbReference type="Pfam" id="PF17764">
    <property type="entry name" value="PriA_3primeBD"/>
    <property type="match status" value="1"/>
</dbReference>
<dbReference type="PANTHER" id="PTHR30580">
    <property type="entry name" value="PRIMOSOMAL PROTEIN N"/>
    <property type="match status" value="1"/>
</dbReference>
<dbReference type="InterPro" id="IPR041236">
    <property type="entry name" value="PriA_C"/>
</dbReference>
<feature type="binding site" evidence="12">
    <location>
        <position position="444"/>
    </location>
    <ligand>
        <name>Zn(2+)</name>
        <dbReference type="ChEBI" id="CHEBI:29105"/>
        <label>2</label>
    </ligand>
</feature>
<gene>
    <name evidence="12 15" type="primary">priA</name>
    <name evidence="15" type="ORF">ENQ77_02120</name>
</gene>
<dbReference type="SMART" id="SM00487">
    <property type="entry name" value="DEXDc"/>
    <property type="match status" value="1"/>
</dbReference>
<evidence type="ECO:0000256" key="13">
    <source>
        <dbReference type="SAM" id="Coils"/>
    </source>
</evidence>
<dbReference type="AlphaFoldDB" id="A0A7C2K4B8"/>
<dbReference type="Pfam" id="PF18319">
    <property type="entry name" value="Zn_ribbon_PriA"/>
    <property type="match status" value="1"/>
</dbReference>
<feature type="binding site" evidence="12">
    <location>
        <position position="435"/>
    </location>
    <ligand>
        <name>Zn(2+)</name>
        <dbReference type="ChEBI" id="CHEBI:29105"/>
        <label>1</label>
    </ligand>
</feature>
<dbReference type="HAMAP" id="MF_00983">
    <property type="entry name" value="PriA"/>
    <property type="match status" value="1"/>
</dbReference>
<name>A0A7C2K4B8_UNCW3</name>
<keyword evidence="9 12" id="KW-0238">DNA-binding</keyword>
<dbReference type="GO" id="GO:0006310">
    <property type="term" value="P:DNA recombination"/>
    <property type="evidence" value="ECO:0007669"/>
    <property type="project" value="InterPro"/>
</dbReference>
<feature type="domain" description="Helicase ATP-binding" evidence="14">
    <location>
        <begin position="206"/>
        <end position="373"/>
    </location>
</feature>
<comment type="caution">
    <text evidence="15">The sequence shown here is derived from an EMBL/GenBank/DDBJ whole genome shotgun (WGS) entry which is preliminary data.</text>
</comment>
<dbReference type="InterPro" id="IPR027417">
    <property type="entry name" value="P-loop_NTPase"/>
</dbReference>
<evidence type="ECO:0000256" key="12">
    <source>
        <dbReference type="HAMAP-Rule" id="MF_00983"/>
    </source>
</evidence>
<keyword evidence="8 12" id="KW-0067">ATP-binding</keyword>
<dbReference type="InterPro" id="IPR014001">
    <property type="entry name" value="Helicase_ATP-bd"/>
</dbReference>
<dbReference type="EC" id="5.6.2.4" evidence="12"/>
<keyword evidence="13" id="KW-0175">Coiled coil</keyword>
<evidence type="ECO:0000259" key="14">
    <source>
        <dbReference type="PROSITE" id="PS51192"/>
    </source>
</evidence>
<comment type="catalytic activity">
    <reaction evidence="11 12">
        <text>ATP + H2O = ADP + phosphate + H(+)</text>
        <dbReference type="Rhea" id="RHEA:13065"/>
        <dbReference type="ChEBI" id="CHEBI:15377"/>
        <dbReference type="ChEBI" id="CHEBI:15378"/>
        <dbReference type="ChEBI" id="CHEBI:30616"/>
        <dbReference type="ChEBI" id="CHEBI:43474"/>
        <dbReference type="ChEBI" id="CHEBI:456216"/>
        <dbReference type="EC" id="5.6.2.4"/>
    </reaction>
</comment>
<dbReference type="GO" id="GO:0006302">
    <property type="term" value="P:double-strand break repair"/>
    <property type="evidence" value="ECO:0007669"/>
    <property type="project" value="InterPro"/>
</dbReference>
<evidence type="ECO:0000256" key="3">
    <source>
        <dbReference type="ARBA" id="ARBA00022723"/>
    </source>
</evidence>
<evidence type="ECO:0000256" key="10">
    <source>
        <dbReference type="ARBA" id="ARBA00023235"/>
    </source>
</evidence>
<dbReference type="Gene3D" id="3.40.1440.60">
    <property type="entry name" value="PriA, 3(prime) DNA-binding domain"/>
    <property type="match status" value="1"/>
</dbReference>
<dbReference type="GO" id="GO:0005524">
    <property type="term" value="F:ATP binding"/>
    <property type="evidence" value="ECO:0007669"/>
    <property type="project" value="UniProtKB-UniRule"/>
</dbReference>
<keyword evidence="10 12" id="KW-0413">Isomerase</keyword>
<dbReference type="GO" id="GO:0008270">
    <property type="term" value="F:zinc ion binding"/>
    <property type="evidence" value="ECO:0007669"/>
    <property type="project" value="UniProtKB-UniRule"/>
</dbReference>
<dbReference type="PANTHER" id="PTHR30580:SF0">
    <property type="entry name" value="PRIMOSOMAL PROTEIN N"/>
    <property type="match status" value="1"/>
</dbReference>
<keyword evidence="3 12" id="KW-0479">Metal-binding</keyword>
<dbReference type="FunFam" id="3.40.50.300:FF:000489">
    <property type="entry name" value="Primosome assembly protein PriA"/>
    <property type="match status" value="1"/>
</dbReference>
<comment type="similarity">
    <text evidence="12">Belongs to the helicase family. PriA subfamily.</text>
</comment>
<accession>A0A7C2K4B8</accession>
<keyword evidence="1 12" id="KW-0639">Primosome</keyword>
<evidence type="ECO:0000256" key="6">
    <source>
        <dbReference type="ARBA" id="ARBA00022806"/>
    </source>
</evidence>
<dbReference type="SUPFAM" id="SSF52540">
    <property type="entry name" value="P-loop containing nucleoside triphosphate hydrolases"/>
    <property type="match status" value="2"/>
</dbReference>
<feature type="coiled-coil region" evidence="13">
    <location>
        <begin position="632"/>
        <end position="659"/>
    </location>
</feature>
<evidence type="ECO:0000256" key="8">
    <source>
        <dbReference type="ARBA" id="ARBA00022840"/>
    </source>
</evidence>
<comment type="subunit">
    <text evidence="12">Component of the replication restart primosome.</text>
</comment>
<dbReference type="InterPro" id="IPR005259">
    <property type="entry name" value="PriA"/>
</dbReference>
<dbReference type="GO" id="GO:0006269">
    <property type="term" value="P:DNA replication, synthesis of primer"/>
    <property type="evidence" value="ECO:0007669"/>
    <property type="project" value="UniProtKB-KW"/>
</dbReference>
<evidence type="ECO:0000256" key="1">
    <source>
        <dbReference type="ARBA" id="ARBA00022515"/>
    </source>
</evidence>
<keyword evidence="5 12" id="KW-0378">Hydrolase</keyword>
<keyword evidence="4 12" id="KW-0547">Nucleotide-binding</keyword>
<dbReference type="PROSITE" id="PS51192">
    <property type="entry name" value="HELICASE_ATP_BIND_1"/>
    <property type="match status" value="1"/>
</dbReference>
<dbReference type="EMBL" id="DSOL01000058">
    <property type="protein sequence ID" value="HEN27463.1"/>
    <property type="molecule type" value="Genomic_DNA"/>
</dbReference>
<dbReference type="GO" id="GO:0006270">
    <property type="term" value="P:DNA replication initiation"/>
    <property type="evidence" value="ECO:0007669"/>
    <property type="project" value="TreeGrafter"/>
</dbReference>
<evidence type="ECO:0000313" key="15">
    <source>
        <dbReference type="EMBL" id="HEN27463.1"/>
    </source>
</evidence>
<dbReference type="InterPro" id="IPR040498">
    <property type="entry name" value="PriA_CRR"/>
</dbReference>
<evidence type="ECO:0000256" key="9">
    <source>
        <dbReference type="ARBA" id="ARBA00023125"/>
    </source>
</evidence>
<dbReference type="Pfam" id="PF00270">
    <property type="entry name" value="DEAD"/>
    <property type="match status" value="1"/>
</dbReference>
<dbReference type="InterPro" id="IPR001650">
    <property type="entry name" value="Helicase_C-like"/>
</dbReference>
<keyword evidence="2 12" id="KW-0235">DNA replication</keyword>
<feature type="binding site" evidence="12">
    <location>
        <position position="459"/>
    </location>
    <ligand>
        <name>Zn(2+)</name>
        <dbReference type="ChEBI" id="CHEBI:29105"/>
        <label>2</label>
    </ligand>
</feature>